<dbReference type="InterPro" id="IPR000086">
    <property type="entry name" value="NUDIX_hydrolase_dom"/>
</dbReference>
<accession>A0ABS5NQN3</accession>
<dbReference type="CDD" id="cd04664">
    <property type="entry name" value="NUDIX_DHNTPase_like"/>
    <property type="match status" value="1"/>
</dbReference>
<evidence type="ECO:0000259" key="3">
    <source>
        <dbReference type="PROSITE" id="PS51462"/>
    </source>
</evidence>
<protein>
    <submittedName>
        <fullName evidence="4">NUDIX domain-containing protein</fullName>
    </submittedName>
</protein>
<feature type="domain" description="Nudix hydrolase" evidence="3">
    <location>
        <begin position="2"/>
        <end position="136"/>
    </location>
</feature>
<dbReference type="Proteomes" id="UP000681027">
    <property type="component" value="Unassembled WGS sequence"/>
</dbReference>
<proteinExistence type="inferred from homology"/>
<name>A0ABS5NQN3_9BACI</name>
<dbReference type="PANTHER" id="PTHR43736:SF1">
    <property type="entry name" value="DIHYDRONEOPTERIN TRIPHOSPHATE DIPHOSPHATASE"/>
    <property type="match status" value="1"/>
</dbReference>
<sequence length="149" mass="17345">MVDRVNIQAFIYTSNQRTTFLLLKRTLEKGGFWQPVSGGIEKDEQPTHAVKREIFEETGINEIVQITDLQFTYTFNATKDNIKMKMKDICYGVEVLSLKPVSLSLEHSMYKWCTKEEAEGYLEWEYSRLAFKKLLSYIDIKSDQPEISG</sequence>
<dbReference type="PROSITE" id="PS00893">
    <property type="entry name" value="NUDIX_BOX"/>
    <property type="match status" value="1"/>
</dbReference>
<comment type="caution">
    <text evidence="4">The sequence shown here is derived from an EMBL/GenBank/DDBJ whole genome shotgun (WGS) entry which is preliminary data.</text>
</comment>
<evidence type="ECO:0000256" key="1">
    <source>
        <dbReference type="ARBA" id="ARBA00005582"/>
    </source>
</evidence>
<dbReference type="InterPro" id="IPR015797">
    <property type="entry name" value="NUDIX_hydrolase-like_dom_sf"/>
</dbReference>
<dbReference type="Gene3D" id="3.90.79.10">
    <property type="entry name" value="Nucleoside Triphosphate Pyrophosphohydrolase"/>
    <property type="match status" value="1"/>
</dbReference>
<dbReference type="RefSeq" id="WP_213101178.1">
    <property type="nucleotide sequence ID" value="NZ_JAGYPM010000001.1"/>
</dbReference>
<dbReference type="PROSITE" id="PS51462">
    <property type="entry name" value="NUDIX"/>
    <property type="match status" value="1"/>
</dbReference>
<organism evidence="4 5">
    <name type="scientific">Cytobacillus citreus</name>
    <dbReference type="NCBI Taxonomy" id="2833586"/>
    <lineage>
        <taxon>Bacteria</taxon>
        <taxon>Bacillati</taxon>
        <taxon>Bacillota</taxon>
        <taxon>Bacilli</taxon>
        <taxon>Bacillales</taxon>
        <taxon>Bacillaceae</taxon>
        <taxon>Cytobacillus</taxon>
    </lineage>
</organism>
<dbReference type="EMBL" id="JAGYPM010000001">
    <property type="protein sequence ID" value="MBS4189779.1"/>
    <property type="molecule type" value="Genomic_DNA"/>
</dbReference>
<dbReference type="PANTHER" id="PTHR43736">
    <property type="entry name" value="ADP-RIBOSE PYROPHOSPHATASE"/>
    <property type="match status" value="1"/>
</dbReference>
<reference evidence="4 5" key="1">
    <citation type="submission" date="2021-05" db="EMBL/GenBank/DDBJ databases">
        <title>Novel Bacillus species.</title>
        <authorList>
            <person name="Liu G."/>
        </authorList>
    </citation>
    <scope>NUCLEOTIDE SEQUENCE [LARGE SCALE GENOMIC DNA]</scope>
    <source>
        <strain evidence="4 5">FJAT-49705</strain>
    </source>
</reference>
<evidence type="ECO:0000313" key="5">
    <source>
        <dbReference type="Proteomes" id="UP000681027"/>
    </source>
</evidence>
<dbReference type="SUPFAM" id="SSF55811">
    <property type="entry name" value="Nudix"/>
    <property type="match status" value="1"/>
</dbReference>
<gene>
    <name evidence="4" type="ORF">KHA94_06095</name>
</gene>
<keyword evidence="5" id="KW-1185">Reference proteome</keyword>
<dbReference type="Pfam" id="PF00293">
    <property type="entry name" value="NUDIX"/>
    <property type="match status" value="1"/>
</dbReference>
<comment type="similarity">
    <text evidence="1">Belongs to the Nudix hydrolase family.</text>
</comment>
<evidence type="ECO:0000313" key="4">
    <source>
        <dbReference type="EMBL" id="MBS4189779.1"/>
    </source>
</evidence>
<dbReference type="InterPro" id="IPR020084">
    <property type="entry name" value="NUDIX_hydrolase_CS"/>
</dbReference>
<keyword evidence="2" id="KW-0378">Hydrolase</keyword>
<evidence type="ECO:0000256" key="2">
    <source>
        <dbReference type="ARBA" id="ARBA00022801"/>
    </source>
</evidence>